<sequence length="608" mass="68164">MSSQRQNLDSKSCESSQYHIALFPFMSKGHTIPLLHLAHLLFRRGIAVTVFTTHANHPFIADFLSNTAASIIDLAFPDNIPEIPSGVESTDKLPSMSLFPPFALATKLMQPDFDEALKSLPLVNFMVSDGFLWWTADSAMKFGIPRLIFYGMSNYSSCVAKSAAECNHLFGPESADDLITLTEFPWIKVTKNDFEPVFLNPEPKGPHFEFILKTVIASSISYGYLSNSFYELESVFVDHWNKHNKQKTWCVGPLCLAGTLAVENERQKKPTWILWLDEKLKQGSAVLYVAFGSQAEISTEQLKDIAIGLEESKVNFLWVIRKEESELGDGFEDRVKERGIIIREWVDQMEILMHPSVEGYLSHCGWNSVLESICAGVPILAWPMMAEQPLNARMVVEEIKVGLRVETCNGSVRGFVKWEALRKMVNELMNGEMGKEVRNNVKKYAEVAMKAMEVGAGSSWGTSNYSMSLSRAVGEEINRNDFGPLFRKAGKKTSLIELMMHAVAAPKSSYGYVVNSFHELEPVSVDYYNRQGRAVACIWVSHGDFSKPTQGERNRVGEVEGELLVGNEKKESELGAERVKDKRILVRDWLDQIGDAGIPERAGVLEPL</sequence>
<keyword evidence="8" id="KW-1185">Reference proteome</keyword>
<dbReference type="SUPFAM" id="SSF53756">
    <property type="entry name" value="UDP-Glycosyltransferase/glycogen phosphorylase"/>
    <property type="match status" value="1"/>
</dbReference>
<protein>
    <recommendedName>
        <fullName evidence="3">anthocyanidin 3-O-glucosyltransferase</fullName>
        <ecNumber evidence="3">2.4.1.115</ecNumber>
    </recommendedName>
</protein>
<evidence type="ECO:0000256" key="1">
    <source>
        <dbReference type="ARBA" id="ARBA00004935"/>
    </source>
</evidence>
<evidence type="ECO:0000256" key="2">
    <source>
        <dbReference type="ARBA" id="ARBA00009995"/>
    </source>
</evidence>
<comment type="catalytic activity">
    <reaction evidence="6">
        <text>an anthocyanidin + UDP-alpha-D-glucose + H(+) = an anthocyanidin 3-O-beta-D-glucoside + UDP</text>
        <dbReference type="Rhea" id="RHEA:20093"/>
        <dbReference type="ChEBI" id="CHEBI:15378"/>
        <dbReference type="ChEBI" id="CHEBI:16307"/>
        <dbReference type="ChEBI" id="CHEBI:58223"/>
        <dbReference type="ChEBI" id="CHEBI:58885"/>
        <dbReference type="ChEBI" id="CHEBI:143576"/>
        <dbReference type="EC" id="2.4.1.115"/>
    </reaction>
</comment>
<dbReference type="PANTHER" id="PTHR48047">
    <property type="entry name" value="GLYCOSYLTRANSFERASE"/>
    <property type="match status" value="1"/>
</dbReference>
<evidence type="ECO:0000313" key="7">
    <source>
        <dbReference type="EMBL" id="EEF44896.1"/>
    </source>
</evidence>
<dbReference type="UniPathway" id="UPA00009"/>
<dbReference type="FunCoup" id="B9RUA9">
    <property type="interactions" value="117"/>
</dbReference>
<dbReference type="FunFam" id="3.40.50.2000:FF:000107">
    <property type="entry name" value="Glycosyltransferase"/>
    <property type="match status" value="1"/>
</dbReference>
<accession>B9RUA9</accession>
<keyword evidence="5 7" id="KW-0808">Transferase</keyword>
<comment type="pathway">
    <text evidence="1">Pigment biosynthesis; anthocyanin biosynthesis.</text>
</comment>
<dbReference type="GO" id="GO:0047213">
    <property type="term" value="F:anthocyanidin 3-O-glucosyltransferase activity"/>
    <property type="evidence" value="ECO:0007669"/>
    <property type="project" value="UniProtKB-EC"/>
</dbReference>
<evidence type="ECO:0000256" key="5">
    <source>
        <dbReference type="ARBA" id="ARBA00022679"/>
    </source>
</evidence>
<dbReference type="GO" id="GO:0009718">
    <property type="term" value="P:anthocyanin-containing compound biosynthetic process"/>
    <property type="evidence" value="ECO:0007669"/>
    <property type="project" value="UniProtKB-UniPathway"/>
</dbReference>
<name>B9RUA9_RICCO</name>
<dbReference type="InterPro" id="IPR002213">
    <property type="entry name" value="UDP_glucos_trans"/>
</dbReference>
<dbReference type="Gene3D" id="3.40.50.2000">
    <property type="entry name" value="Glycogen Phosphorylase B"/>
    <property type="match status" value="2"/>
</dbReference>
<organism evidence="7 8">
    <name type="scientific">Ricinus communis</name>
    <name type="common">Castor bean</name>
    <dbReference type="NCBI Taxonomy" id="3988"/>
    <lineage>
        <taxon>Eukaryota</taxon>
        <taxon>Viridiplantae</taxon>
        <taxon>Streptophyta</taxon>
        <taxon>Embryophyta</taxon>
        <taxon>Tracheophyta</taxon>
        <taxon>Spermatophyta</taxon>
        <taxon>Magnoliopsida</taxon>
        <taxon>eudicotyledons</taxon>
        <taxon>Gunneridae</taxon>
        <taxon>Pentapetalae</taxon>
        <taxon>rosids</taxon>
        <taxon>fabids</taxon>
        <taxon>Malpighiales</taxon>
        <taxon>Euphorbiaceae</taxon>
        <taxon>Acalyphoideae</taxon>
        <taxon>Acalypheae</taxon>
        <taxon>Ricinus</taxon>
    </lineage>
</organism>
<dbReference type="InParanoid" id="B9RUA9"/>
<dbReference type="PANTHER" id="PTHR48047:SF164">
    <property type="entry name" value="GLYCOSYLTRANSFERASE"/>
    <property type="match status" value="1"/>
</dbReference>
<dbReference type="EC" id="2.4.1.115" evidence="3"/>
<reference evidence="8" key="1">
    <citation type="journal article" date="2010" name="Nat. Biotechnol.">
        <title>Draft genome sequence of the oilseed species Ricinus communis.</title>
        <authorList>
            <person name="Chan A.P."/>
            <person name="Crabtree J."/>
            <person name="Zhao Q."/>
            <person name="Lorenzi H."/>
            <person name="Orvis J."/>
            <person name="Puiu D."/>
            <person name="Melake-Berhan A."/>
            <person name="Jones K.M."/>
            <person name="Redman J."/>
            <person name="Chen G."/>
            <person name="Cahoon E.B."/>
            <person name="Gedil M."/>
            <person name="Stanke M."/>
            <person name="Haas B.J."/>
            <person name="Wortman J.R."/>
            <person name="Fraser-Liggett C.M."/>
            <person name="Ravel J."/>
            <person name="Rabinowicz P.D."/>
        </authorList>
    </citation>
    <scope>NUCLEOTIDE SEQUENCE [LARGE SCALE GENOMIC DNA]</scope>
    <source>
        <strain evidence="8">cv. Hale</strain>
    </source>
</reference>
<dbReference type="AlphaFoldDB" id="B9RUA9"/>
<dbReference type="GO" id="GO:0035251">
    <property type="term" value="F:UDP-glucosyltransferase activity"/>
    <property type="evidence" value="ECO:0000318"/>
    <property type="project" value="GO_Central"/>
</dbReference>
<evidence type="ECO:0000313" key="8">
    <source>
        <dbReference type="Proteomes" id="UP000008311"/>
    </source>
</evidence>
<dbReference type="EMBL" id="EQ973817">
    <property type="protein sequence ID" value="EEF44896.1"/>
    <property type="molecule type" value="Genomic_DNA"/>
</dbReference>
<evidence type="ECO:0000256" key="6">
    <source>
        <dbReference type="ARBA" id="ARBA00047606"/>
    </source>
</evidence>
<evidence type="ECO:0000256" key="4">
    <source>
        <dbReference type="ARBA" id="ARBA00022676"/>
    </source>
</evidence>
<gene>
    <name evidence="7" type="ORF">RCOM_0851200</name>
</gene>
<dbReference type="InterPro" id="IPR035595">
    <property type="entry name" value="UDP_glycos_trans_CS"/>
</dbReference>
<comment type="similarity">
    <text evidence="2">Belongs to the UDP-glycosyltransferase family.</text>
</comment>
<dbReference type="Pfam" id="PF00201">
    <property type="entry name" value="UDPGT"/>
    <property type="match status" value="1"/>
</dbReference>
<proteinExistence type="inferred from homology"/>
<keyword evidence="4 7" id="KW-0328">Glycosyltransferase</keyword>
<dbReference type="Proteomes" id="UP000008311">
    <property type="component" value="Unassembled WGS sequence"/>
</dbReference>
<evidence type="ECO:0000256" key="3">
    <source>
        <dbReference type="ARBA" id="ARBA00012585"/>
    </source>
</evidence>
<dbReference type="CDD" id="cd03784">
    <property type="entry name" value="GT1_Gtf-like"/>
    <property type="match status" value="1"/>
</dbReference>
<dbReference type="eggNOG" id="KOG1192">
    <property type="taxonomic scope" value="Eukaryota"/>
</dbReference>
<dbReference type="PROSITE" id="PS00375">
    <property type="entry name" value="UDPGT"/>
    <property type="match status" value="1"/>
</dbReference>